<dbReference type="PROSITE" id="PS50005">
    <property type="entry name" value="TPR"/>
    <property type="match status" value="2"/>
</dbReference>
<evidence type="ECO:0000313" key="7">
    <source>
        <dbReference type="Proteomes" id="UP000195570"/>
    </source>
</evidence>
<evidence type="ECO:0000256" key="3">
    <source>
        <dbReference type="ARBA" id="ARBA00023778"/>
    </source>
</evidence>
<dbReference type="SUPFAM" id="SSF48452">
    <property type="entry name" value="TPR-like"/>
    <property type="match status" value="2"/>
</dbReference>
<protein>
    <submittedName>
        <fullName evidence="6">Bardet-Biedl syndrome 4 protein, putative</fullName>
    </submittedName>
</protein>
<accession>A0A1G4IG54</accession>
<dbReference type="RefSeq" id="XP_067081834.1">
    <property type="nucleotide sequence ID" value="XM_067225733.1"/>
</dbReference>
<comment type="caution">
    <text evidence="6">The sequence shown here is derived from an EMBL/GenBank/DDBJ whole genome shotgun (WGS) entry which is preliminary data.</text>
</comment>
<reference evidence="6" key="1">
    <citation type="submission" date="2016-09" db="EMBL/GenBank/DDBJ databases">
        <authorList>
            <person name="Hebert L."/>
            <person name="Moumen B."/>
        </authorList>
    </citation>
    <scope>NUCLEOTIDE SEQUENCE [LARGE SCALE GENOMIC DNA]</scope>
    <source>
        <strain evidence="6">OVI</strain>
    </source>
</reference>
<comment type="similarity">
    <text evidence="3">Belongs to the BBS4 family.</text>
</comment>
<feature type="repeat" description="TPR" evidence="4">
    <location>
        <begin position="95"/>
        <end position="128"/>
    </location>
</feature>
<keyword evidence="2 4" id="KW-0802">TPR repeat</keyword>
<dbReference type="InterPro" id="IPR011990">
    <property type="entry name" value="TPR-like_helical_dom_sf"/>
</dbReference>
<dbReference type="AlphaFoldDB" id="A0A1G4IG54"/>
<keyword evidence="7" id="KW-1185">Reference proteome</keyword>
<dbReference type="VEuPathDB" id="TriTrypDB:TEOVI_000269900"/>
<dbReference type="Proteomes" id="UP000195570">
    <property type="component" value="Unassembled WGS sequence"/>
</dbReference>
<dbReference type="GO" id="GO:0061512">
    <property type="term" value="P:protein localization to cilium"/>
    <property type="evidence" value="ECO:0007669"/>
    <property type="project" value="TreeGrafter"/>
</dbReference>
<dbReference type="PANTHER" id="PTHR44186:SF1">
    <property type="entry name" value="BARDET-BIEDL SYNDROME 4 PROTEIN"/>
    <property type="match status" value="1"/>
</dbReference>
<evidence type="ECO:0000256" key="1">
    <source>
        <dbReference type="ARBA" id="ARBA00022737"/>
    </source>
</evidence>
<feature type="repeat" description="TPR" evidence="4">
    <location>
        <begin position="303"/>
        <end position="336"/>
    </location>
</feature>
<evidence type="ECO:0000256" key="2">
    <source>
        <dbReference type="ARBA" id="ARBA00022803"/>
    </source>
</evidence>
<dbReference type="Pfam" id="PF13181">
    <property type="entry name" value="TPR_8"/>
    <property type="match status" value="1"/>
</dbReference>
<evidence type="ECO:0000256" key="5">
    <source>
        <dbReference type="SAM" id="MobiDB-lite"/>
    </source>
</evidence>
<dbReference type="InterPro" id="IPR019734">
    <property type="entry name" value="TPR_rpt"/>
</dbReference>
<proteinExistence type="inferred from homology"/>
<keyword evidence="1" id="KW-0677">Repeat</keyword>
<dbReference type="EMBL" id="CZPT02001574">
    <property type="protein sequence ID" value="SCU71119.1"/>
    <property type="molecule type" value="Genomic_DNA"/>
</dbReference>
<gene>
    <name evidence="6" type="ORF">TEOVI_000269900</name>
</gene>
<evidence type="ECO:0000256" key="4">
    <source>
        <dbReference type="PROSITE-ProRule" id="PRU00339"/>
    </source>
</evidence>
<dbReference type="GO" id="GO:0060271">
    <property type="term" value="P:cilium assembly"/>
    <property type="evidence" value="ECO:0007669"/>
    <property type="project" value="TreeGrafter"/>
</dbReference>
<dbReference type="SMART" id="SM00028">
    <property type="entry name" value="TPR"/>
    <property type="match status" value="7"/>
</dbReference>
<dbReference type="GO" id="GO:0036064">
    <property type="term" value="C:ciliary basal body"/>
    <property type="evidence" value="ECO:0007669"/>
    <property type="project" value="TreeGrafter"/>
</dbReference>
<evidence type="ECO:0000313" key="6">
    <source>
        <dbReference type="EMBL" id="SCU71119.1"/>
    </source>
</evidence>
<organism evidence="6 7">
    <name type="scientific">Trypanosoma equiperdum</name>
    <dbReference type="NCBI Taxonomy" id="5694"/>
    <lineage>
        <taxon>Eukaryota</taxon>
        <taxon>Discoba</taxon>
        <taxon>Euglenozoa</taxon>
        <taxon>Kinetoplastea</taxon>
        <taxon>Metakinetoplastina</taxon>
        <taxon>Trypanosomatida</taxon>
        <taxon>Trypanosomatidae</taxon>
        <taxon>Trypanosoma</taxon>
    </lineage>
</organism>
<dbReference type="Gene3D" id="1.25.40.10">
    <property type="entry name" value="Tetratricopeptide repeat domain"/>
    <property type="match status" value="2"/>
</dbReference>
<name>A0A1G4IG54_TRYEQ</name>
<sequence length="466" mass="51895">MEKKGSGRGAGARESKSSAVAATCKHQHPLPPSKPGGVEGTGAVETGTIKEEVASRDKIRERRNWLIYELYVRQEYSQCCAVIDAQLAECNGTCEYALFVKGLLTRRSGDLTISFQHFQKALTLNPGSPACLQQLAQTSLLLGKFYEAIESFQRAEEARAARGFRKDWSLQYGVGLCYEYMREYRKAEEAFVSSMQIQRFDCTVLRLSKVLVLQKQHSRAISLLEEAVLGSPDNPDMLTVLGLLYLRVDRPAKAFNYLGRCLILNSSDSRATMAAASIMQENGEFGVALNKYRVAVPKLPSSACLWSNIGMCFFGQKNMHAAVACLRRAASLSPFEWRIAYNLGLVFLHLKQYASAFHYLSASTHLHGKYALAFMHIGVCLALMSDSDNACAAYNRAISIQDDPLIRLNYCITLVHCGKDAEARDQLDKFIQMRERGKENSQQHPQLDVGPVVPRALTLLTAKLRK</sequence>
<feature type="region of interest" description="Disordered" evidence="5">
    <location>
        <begin position="1"/>
        <end position="46"/>
    </location>
</feature>
<dbReference type="PANTHER" id="PTHR44186">
    <property type="match status" value="1"/>
</dbReference>
<dbReference type="Pfam" id="PF13432">
    <property type="entry name" value="TPR_16"/>
    <property type="match status" value="1"/>
</dbReference>
<feature type="compositionally biased region" description="Basic and acidic residues" evidence="5">
    <location>
        <begin position="1"/>
        <end position="16"/>
    </location>
</feature>
<dbReference type="GeneID" id="92376639"/>